<dbReference type="EMBL" id="ML769473">
    <property type="protein sequence ID" value="KAE9399105.1"/>
    <property type="molecule type" value="Genomic_DNA"/>
</dbReference>
<dbReference type="AlphaFoldDB" id="A0A6A4HQP9"/>
<evidence type="ECO:0000313" key="1">
    <source>
        <dbReference type="EMBL" id="KAE9399105.1"/>
    </source>
</evidence>
<evidence type="ECO:0000313" key="2">
    <source>
        <dbReference type="Proteomes" id="UP000799118"/>
    </source>
</evidence>
<sequence length="628" mass="69797">LELSLKSVTSKVSTYKRIAQAIADKDVPRLKAVFSVALRNGAGPDELLDRVKMAEKGLYSAKTFSKKEKDFVLYMKRIGAGANGVYVMSKMLGLPSLTTARASRCPRLKLSIGRIKADDIVQNMLSFVGPKIADPGTAMTGCLLMFDGFHITKKARKVGNEVGGICREHSPNFDVSLKDIPTLQKLAQAVHVTKTCHYGTEATVFSLGPLREENYHAVPVIVSPSCKAETYPELAEVIQLIIAVYSVYGKPYLGPMLFSSSDGDPVYRGAQHIIFMCTVPEIGSYLYIDLSSLVGFNMQCAKDGQVSAPDTKHIVKRTSIFCTIVLKTKNSYTTGGANNCRSSDGMLVKQVLINPPILKKWILRLPWHDEVSANSLIDPTDHQNVPKAIKLLRTIAIIPTKNPHHSEMDPDAAGELRALRIIGKLWSYFYQPFIDPLLNLTEQLTQLSAYSHLALVLYRQHGPSLMSPQLYYNSQSLVKAAYFYTSHQKALDPSKRVFLYQLGSDRQEQEFCDVRTATHDTNPDALGLSDSLSASADTSQFKLTYPELYHQHRRTAWTNSPNTDHVNPKFYKCDLTARNTNLSYAWSQGARVVTEFCKTEGIDVVFSEVFKNGVDMLRPFGGNKYPGV</sequence>
<organism evidence="1 2">
    <name type="scientific">Gymnopus androsaceus JB14</name>
    <dbReference type="NCBI Taxonomy" id="1447944"/>
    <lineage>
        <taxon>Eukaryota</taxon>
        <taxon>Fungi</taxon>
        <taxon>Dikarya</taxon>
        <taxon>Basidiomycota</taxon>
        <taxon>Agaricomycotina</taxon>
        <taxon>Agaricomycetes</taxon>
        <taxon>Agaricomycetidae</taxon>
        <taxon>Agaricales</taxon>
        <taxon>Marasmiineae</taxon>
        <taxon>Omphalotaceae</taxon>
        <taxon>Gymnopus</taxon>
    </lineage>
</organism>
<protein>
    <submittedName>
        <fullName evidence="1">Uncharacterized protein</fullName>
    </submittedName>
</protein>
<keyword evidence="2" id="KW-1185">Reference proteome</keyword>
<accession>A0A6A4HQP9</accession>
<gene>
    <name evidence="1" type="ORF">BT96DRAFT_748454</name>
</gene>
<dbReference type="Proteomes" id="UP000799118">
    <property type="component" value="Unassembled WGS sequence"/>
</dbReference>
<proteinExistence type="predicted"/>
<dbReference type="OrthoDB" id="3204289at2759"/>
<feature type="non-terminal residue" evidence="1">
    <location>
        <position position="628"/>
    </location>
</feature>
<reference evidence="1" key="1">
    <citation type="journal article" date="2019" name="Environ. Microbiol.">
        <title>Fungal ecological strategies reflected in gene transcription - a case study of two litter decomposers.</title>
        <authorList>
            <person name="Barbi F."/>
            <person name="Kohler A."/>
            <person name="Barry K."/>
            <person name="Baskaran P."/>
            <person name="Daum C."/>
            <person name="Fauchery L."/>
            <person name="Ihrmark K."/>
            <person name="Kuo A."/>
            <person name="LaButti K."/>
            <person name="Lipzen A."/>
            <person name="Morin E."/>
            <person name="Grigoriev I.V."/>
            <person name="Henrissat B."/>
            <person name="Lindahl B."/>
            <person name="Martin F."/>
        </authorList>
    </citation>
    <scope>NUCLEOTIDE SEQUENCE</scope>
    <source>
        <strain evidence="1">JB14</strain>
    </source>
</reference>
<feature type="non-terminal residue" evidence="1">
    <location>
        <position position="1"/>
    </location>
</feature>
<name>A0A6A4HQP9_9AGAR</name>